<sequence>MREPFGRDFFFAYLKCFLLSSQKKCSRYWPDDGVEEFEDIAIRLMSTHVFAEYTIRHLRLNKDGEPFRYLTHAGVGRTGTFIGLCNLLQEADATGHMDFRATLWKLRQDRMNTIQTVEQYIYLHRMALVGHMISNTTIQFNKMNNHLSSLESEKGASNSTHSYEQEFETLVDVCDATMSKVSESSEEEEGNNVYQNIKDVGKDRLKNILPNPNYRPKLRATKHHKDTYINAVLVPNLTKDRQDILTQLPLPTTVTDFWRLVTQYNVELIVAFDTDPEHADETTGGFIPKNETEPFENESYIVESKPGTERGLATEISLTVQQKDMSGLASSSKQTKKTLTLLQCKCLETDPTSVLKLQEVIQYHRPVNNSRTIYMCRNGADKSGLMCIHSILLERMKLDQVLTVPLVVGKIKAIRPQVIPTVDQYKSLYRVLKLALDSQNVYGNVGNMPGLASVPF</sequence>
<feature type="domain" description="Tyrosine-protein phosphatase" evidence="1">
    <location>
        <begin position="163"/>
        <end position="435"/>
    </location>
</feature>
<name>A0AAV4HPV4_9GAST</name>
<dbReference type="Pfam" id="PF00102">
    <property type="entry name" value="Y_phosphatase"/>
    <property type="match status" value="2"/>
</dbReference>
<gene>
    <name evidence="3" type="ORF">ElyMa_001065800</name>
</gene>
<organism evidence="3 4">
    <name type="scientific">Elysia marginata</name>
    <dbReference type="NCBI Taxonomy" id="1093978"/>
    <lineage>
        <taxon>Eukaryota</taxon>
        <taxon>Metazoa</taxon>
        <taxon>Spiralia</taxon>
        <taxon>Lophotrochozoa</taxon>
        <taxon>Mollusca</taxon>
        <taxon>Gastropoda</taxon>
        <taxon>Heterobranchia</taxon>
        <taxon>Euthyneura</taxon>
        <taxon>Panpulmonata</taxon>
        <taxon>Sacoglossa</taxon>
        <taxon>Placobranchoidea</taxon>
        <taxon>Plakobranchidae</taxon>
        <taxon>Elysia</taxon>
    </lineage>
</organism>
<dbReference type="PANTHER" id="PTHR19134:SF559">
    <property type="entry name" value="TYROSINE-PROTEIN PHOSPHATASE DOMAIN-CONTAINING PROTEIN"/>
    <property type="match status" value="1"/>
</dbReference>
<comment type="caution">
    <text evidence="3">The sequence shown here is derived from an EMBL/GenBank/DDBJ whole genome shotgun (WGS) entry which is preliminary data.</text>
</comment>
<dbReference type="InterPro" id="IPR050348">
    <property type="entry name" value="Protein-Tyr_Phosphatase"/>
</dbReference>
<keyword evidence="4" id="KW-1185">Reference proteome</keyword>
<keyword evidence="3" id="KW-0675">Receptor</keyword>
<dbReference type="CDD" id="cd00047">
    <property type="entry name" value="PTPc"/>
    <property type="match status" value="1"/>
</dbReference>
<evidence type="ECO:0000259" key="1">
    <source>
        <dbReference type="PROSITE" id="PS50055"/>
    </source>
</evidence>
<dbReference type="SMART" id="SM00404">
    <property type="entry name" value="PTPc_motif"/>
    <property type="match status" value="2"/>
</dbReference>
<feature type="domain" description="Tyrosine-protein phosphatase" evidence="1">
    <location>
        <begin position="17"/>
        <end position="130"/>
    </location>
</feature>
<feature type="domain" description="Tyrosine specific protein phosphatases" evidence="2">
    <location>
        <begin position="355"/>
        <end position="426"/>
    </location>
</feature>
<dbReference type="Proteomes" id="UP000762676">
    <property type="component" value="Unassembled WGS sequence"/>
</dbReference>
<dbReference type="SMART" id="SM00194">
    <property type="entry name" value="PTPc"/>
    <property type="match status" value="1"/>
</dbReference>
<evidence type="ECO:0000313" key="3">
    <source>
        <dbReference type="EMBL" id="GFS00198.1"/>
    </source>
</evidence>
<dbReference type="InterPro" id="IPR003595">
    <property type="entry name" value="Tyr_Pase_cat"/>
</dbReference>
<dbReference type="InterPro" id="IPR029021">
    <property type="entry name" value="Prot-tyrosine_phosphatase-like"/>
</dbReference>
<proteinExistence type="predicted"/>
<dbReference type="Gene3D" id="3.90.190.10">
    <property type="entry name" value="Protein tyrosine phosphatase superfamily"/>
    <property type="match status" value="3"/>
</dbReference>
<dbReference type="InterPro" id="IPR000242">
    <property type="entry name" value="PTP_cat"/>
</dbReference>
<dbReference type="InterPro" id="IPR000387">
    <property type="entry name" value="Tyr_Pase_dom"/>
</dbReference>
<dbReference type="GO" id="GO:0004725">
    <property type="term" value="F:protein tyrosine phosphatase activity"/>
    <property type="evidence" value="ECO:0007669"/>
    <property type="project" value="UniProtKB-EC"/>
</dbReference>
<dbReference type="PROSITE" id="PS50055">
    <property type="entry name" value="TYR_PHOSPHATASE_PTP"/>
    <property type="match status" value="2"/>
</dbReference>
<feature type="domain" description="Tyrosine specific protein phosphatases" evidence="2">
    <location>
        <begin position="52"/>
        <end position="121"/>
    </location>
</feature>
<dbReference type="GO" id="GO:0008045">
    <property type="term" value="P:motor neuron axon guidance"/>
    <property type="evidence" value="ECO:0007669"/>
    <property type="project" value="TreeGrafter"/>
</dbReference>
<reference evidence="3 4" key="1">
    <citation type="journal article" date="2021" name="Elife">
        <title>Chloroplast acquisition without the gene transfer in kleptoplastic sea slugs, Plakobranchus ocellatus.</title>
        <authorList>
            <person name="Maeda T."/>
            <person name="Takahashi S."/>
            <person name="Yoshida T."/>
            <person name="Shimamura S."/>
            <person name="Takaki Y."/>
            <person name="Nagai Y."/>
            <person name="Toyoda A."/>
            <person name="Suzuki Y."/>
            <person name="Arimoto A."/>
            <person name="Ishii H."/>
            <person name="Satoh N."/>
            <person name="Nishiyama T."/>
            <person name="Hasebe M."/>
            <person name="Maruyama T."/>
            <person name="Minagawa J."/>
            <person name="Obokata J."/>
            <person name="Shigenobu S."/>
        </authorList>
    </citation>
    <scope>NUCLEOTIDE SEQUENCE [LARGE SCALE GENOMIC DNA]</scope>
</reference>
<dbReference type="AlphaFoldDB" id="A0AAV4HPV4"/>
<evidence type="ECO:0000259" key="2">
    <source>
        <dbReference type="PROSITE" id="PS50056"/>
    </source>
</evidence>
<dbReference type="SUPFAM" id="SSF52799">
    <property type="entry name" value="(Phosphotyrosine protein) phosphatases II"/>
    <property type="match status" value="2"/>
</dbReference>
<accession>A0AAV4HPV4</accession>
<protein>
    <submittedName>
        <fullName evidence="3">Receptor-type tyrosine-protein phosphatase mu</fullName>
    </submittedName>
</protein>
<dbReference type="PANTHER" id="PTHR19134">
    <property type="entry name" value="RECEPTOR-TYPE TYROSINE-PROTEIN PHOSPHATASE"/>
    <property type="match status" value="1"/>
</dbReference>
<dbReference type="EMBL" id="BMAT01002149">
    <property type="protein sequence ID" value="GFS00198.1"/>
    <property type="molecule type" value="Genomic_DNA"/>
</dbReference>
<dbReference type="PROSITE" id="PS50056">
    <property type="entry name" value="TYR_PHOSPHATASE_2"/>
    <property type="match status" value="2"/>
</dbReference>
<evidence type="ECO:0000313" key="4">
    <source>
        <dbReference type="Proteomes" id="UP000762676"/>
    </source>
</evidence>